<sequence length="273" mass="28521">MATEVNLTSSAPAQGHVPTPLEKAAAPIGGFLSTAADTVVATFKPPFQWREYVQQCWFVASVAIGPTILLGIPFVALVTFQFNQVLTELGAIDAFSGAGSAFATVSQIGPVATTFIIAGAVATSICADLGARKIREELDAMEVLGIDPVHRLVVPRVLAAATMAIFLNALLILIGIGGGFFYSVYLQGASPGVFIDSMKVLTGNDNLISATIRAAVYGWLGAMIGAYRGLIAKGGAKGVGQAVNETVVYVFIALFPVNTVFTQLQYVLGLVKH</sequence>
<evidence type="ECO:0000313" key="2">
    <source>
        <dbReference type="EMBL" id="GAA5162862.1"/>
    </source>
</evidence>
<organism evidence="2 3">
    <name type="scientific">Pseudonocardia eucalypti</name>
    <dbReference type="NCBI Taxonomy" id="648755"/>
    <lineage>
        <taxon>Bacteria</taxon>
        <taxon>Bacillati</taxon>
        <taxon>Actinomycetota</taxon>
        <taxon>Actinomycetes</taxon>
        <taxon>Pseudonocardiales</taxon>
        <taxon>Pseudonocardiaceae</taxon>
        <taxon>Pseudonocardia</taxon>
    </lineage>
</organism>
<feature type="transmembrane region" description="Helical" evidence="1">
    <location>
        <begin position="247"/>
        <end position="268"/>
    </location>
</feature>
<reference evidence="3" key="1">
    <citation type="journal article" date="2019" name="Int. J. Syst. Evol. Microbiol.">
        <title>The Global Catalogue of Microorganisms (GCM) 10K type strain sequencing project: providing services to taxonomists for standard genome sequencing and annotation.</title>
        <authorList>
            <consortium name="The Broad Institute Genomics Platform"/>
            <consortium name="The Broad Institute Genome Sequencing Center for Infectious Disease"/>
            <person name="Wu L."/>
            <person name="Ma J."/>
        </authorList>
    </citation>
    <scope>NUCLEOTIDE SEQUENCE [LARGE SCALE GENOMIC DNA]</scope>
    <source>
        <strain evidence="3">JCM 18303</strain>
    </source>
</reference>
<proteinExistence type="predicted"/>
<keyword evidence="3" id="KW-1185">Reference proteome</keyword>
<feature type="transmembrane region" description="Helical" evidence="1">
    <location>
        <begin position="111"/>
        <end position="131"/>
    </location>
</feature>
<dbReference type="PANTHER" id="PTHR30188:SF4">
    <property type="entry name" value="PROTEIN TRIGALACTOSYLDIACYLGLYCEROL 1, CHLOROPLASTIC"/>
    <property type="match status" value="1"/>
</dbReference>
<feature type="transmembrane region" description="Helical" evidence="1">
    <location>
        <begin position="157"/>
        <end position="186"/>
    </location>
</feature>
<name>A0ABP9QJ84_9PSEU</name>
<feature type="transmembrane region" description="Helical" evidence="1">
    <location>
        <begin position="206"/>
        <end position="227"/>
    </location>
</feature>
<evidence type="ECO:0000256" key="1">
    <source>
        <dbReference type="SAM" id="Phobius"/>
    </source>
</evidence>
<dbReference type="Proteomes" id="UP001428817">
    <property type="component" value="Unassembled WGS sequence"/>
</dbReference>
<gene>
    <name evidence="2" type="ORF">GCM10023321_48870</name>
</gene>
<dbReference type="Pfam" id="PF02405">
    <property type="entry name" value="MlaE"/>
    <property type="match status" value="1"/>
</dbReference>
<feature type="transmembrane region" description="Helical" evidence="1">
    <location>
        <begin position="57"/>
        <end position="78"/>
    </location>
</feature>
<dbReference type="PANTHER" id="PTHR30188">
    <property type="entry name" value="ABC TRANSPORTER PERMEASE PROTEIN-RELATED"/>
    <property type="match status" value="1"/>
</dbReference>
<comment type="caution">
    <text evidence="2">The sequence shown here is derived from an EMBL/GenBank/DDBJ whole genome shotgun (WGS) entry which is preliminary data.</text>
</comment>
<accession>A0ABP9QJ84</accession>
<keyword evidence="1" id="KW-1133">Transmembrane helix</keyword>
<dbReference type="InterPro" id="IPR030802">
    <property type="entry name" value="Permease_MalE"/>
</dbReference>
<keyword evidence="1" id="KW-0472">Membrane</keyword>
<keyword evidence="1" id="KW-0812">Transmembrane</keyword>
<protein>
    <submittedName>
        <fullName evidence="2">ABC transporter permease</fullName>
    </submittedName>
</protein>
<evidence type="ECO:0000313" key="3">
    <source>
        <dbReference type="Proteomes" id="UP001428817"/>
    </source>
</evidence>
<dbReference type="EMBL" id="BAABJP010000029">
    <property type="protein sequence ID" value="GAA5162862.1"/>
    <property type="molecule type" value="Genomic_DNA"/>
</dbReference>